<gene>
    <name evidence="11" type="ORF">BAGA_12365</name>
</gene>
<evidence type="ECO:0000256" key="6">
    <source>
        <dbReference type="ARBA" id="ARBA00022683"/>
    </source>
</evidence>
<protein>
    <submittedName>
        <fullName evidence="11">PTS cellobiose transporter subunit IIA</fullName>
    </submittedName>
</protein>
<reference evidence="11 12" key="1">
    <citation type="submission" date="2014-06" db="EMBL/GenBank/DDBJ databases">
        <title>Draft genome sequence of Bacillus gaemokensis JCM 15801 (MCCC 1A00707).</title>
        <authorList>
            <person name="Lai Q."/>
            <person name="Liu Y."/>
            <person name="Shao Z."/>
        </authorList>
    </citation>
    <scope>NUCLEOTIDE SEQUENCE [LARGE SCALE GENOMIC DNA]</scope>
    <source>
        <strain evidence="11 12">JCM 15801</strain>
    </source>
</reference>
<keyword evidence="8" id="KW-0479">Metal-binding</keyword>
<comment type="caution">
    <text evidence="11">The sequence shown here is derived from an EMBL/GenBank/DDBJ whole genome shotgun (WGS) entry which is preliminary data.</text>
</comment>
<evidence type="ECO:0000313" key="11">
    <source>
        <dbReference type="EMBL" id="KEK25406.1"/>
    </source>
</evidence>
<feature type="modified residue" description="Phosphohistidine; by HPr" evidence="9">
    <location>
        <position position="76"/>
    </location>
</feature>
<dbReference type="eggNOG" id="COG1447">
    <property type="taxonomic scope" value="Bacteria"/>
</dbReference>
<dbReference type="Gene3D" id="1.20.58.80">
    <property type="entry name" value="Phosphotransferase system, lactose/cellobiose-type IIA subunit"/>
    <property type="match status" value="1"/>
</dbReference>
<dbReference type="PIRSF" id="PIRSF000699">
    <property type="entry name" value="PTS_IILac_III"/>
    <property type="match status" value="1"/>
</dbReference>
<keyword evidence="2" id="KW-0813">Transport</keyword>
<accession>A0A073KFW5</accession>
<keyword evidence="10" id="KW-0175">Coiled coil</keyword>
<keyword evidence="3" id="KW-0963">Cytoplasm</keyword>
<dbReference type="InterPro" id="IPR003188">
    <property type="entry name" value="PTS_IIA_lac/cel"/>
</dbReference>
<evidence type="ECO:0000256" key="4">
    <source>
        <dbReference type="ARBA" id="ARBA00022597"/>
    </source>
</evidence>
<dbReference type="CDD" id="cd00215">
    <property type="entry name" value="PTS_IIA_lac"/>
    <property type="match status" value="1"/>
</dbReference>
<dbReference type="PANTHER" id="PTHR34382:SF7">
    <property type="entry name" value="PTS SYSTEM N,N'-DIACETYLCHITOBIOSE-SPECIFIC EIIA COMPONENT"/>
    <property type="match status" value="1"/>
</dbReference>
<keyword evidence="12" id="KW-1185">Reference proteome</keyword>
<dbReference type="PROSITE" id="PS51095">
    <property type="entry name" value="PTS_EIIA_TYPE_3"/>
    <property type="match status" value="1"/>
</dbReference>
<dbReference type="Proteomes" id="UP000027778">
    <property type="component" value="Unassembled WGS sequence"/>
</dbReference>
<evidence type="ECO:0000256" key="1">
    <source>
        <dbReference type="ARBA" id="ARBA00004496"/>
    </source>
</evidence>
<keyword evidence="8" id="KW-0460">Magnesium</keyword>
<sequence>MDTIETQAFHLILHGGNARSCAMEAIDYAKRGEFTEAEAKLQEALQELQEAHRLQTNLIQREAGGEKTEITILMVHAQDHLMNAITVKELASEFVELYRKMSENK</sequence>
<proteinExistence type="predicted"/>
<evidence type="ECO:0000313" key="12">
    <source>
        <dbReference type="Proteomes" id="UP000027778"/>
    </source>
</evidence>
<keyword evidence="5" id="KW-0808">Transferase</keyword>
<dbReference type="GO" id="GO:0016740">
    <property type="term" value="F:transferase activity"/>
    <property type="evidence" value="ECO:0007669"/>
    <property type="project" value="UniProtKB-KW"/>
</dbReference>
<feature type="active site" description="Tele-phosphohistidine intermediate" evidence="7">
    <location>
        <position position="76"/>
    </location>
</feature>
<evidence type="ECO:0000256" key="7">
    <source>
        <dbReference type="PIRSR" id="PIRSR000699-1"/>
    </source>
</evidence>
<evidence type="ECO:0000256" key="3">
    <source>
        <dbReference type="ARBA" id="ARBA00022490"/>
    </source>
</evidence>
<dbReference type="PANTHER" id="PTHR34382">
    <property type="entry name" value="PTS SYSTEM N,N'-DIACETYLCHITOBIOSE-SPECIFIC EIIA COMPONENT"/>
    <property type="match status" value="1"/>
</dbReference>
<dbReference type="SUPFAM" id="SSF46973">
    <property type="entry name" value="Enzyme IIa from lactose specific PTS, IIa-lac"/>
    <property type="match status" value="1"/>
</dbReference>
<evidence type="ECO:0000256" key="5">
    <source>
        <dbReference type="ARBA" id="ARBA00022679"/>
    </source>
</evidence>
<dbReference type="Pfam" id="PF02255">
    <property type="entry name" value="PTS_IIA"/>
    <property type="match status" value="1"/>
</dbReference>
<keyword evidence="6" id="KW-0598">Phosphotransferase system</keyword>
<dbReference type="STRING" id="574375.AZF08_07005"/>
<dbReference type="EMBL" id="JOTM01000002">
    <property type="protein sequence ID" value="KEK25406.1"/>
    <property type="molecule type" value="Genomic_DNA"/>
</dbReference>
<dbReference type="RefSeq" id="WP_033673258.1">
    <property type="nucleotide sequence ID" value="NZ_JOTM01000002.1"/>
</dbReference>
<comment type="subcellular location">
    <subcellularLocation>
        <location evidence="1">Cytoplasm</location>
    </subcellularLocation>
</comment>
<keyword evidence="4" id="KW-0762">Sugar transport</keyword>
<dbReference type="FunFam" id="1.20.58.80:FF:000001">
    <property type="entry name" value="PTS system, lactose-specific IIa component"/>
    <property type="match status" value="1"/>
</dbReference>
<evidence type="ECO:0000256" key="9">
    <source>
        <dbReference type="PROSITE-ProRule" id="PRU00418"/>
    </source>
</evidence>
<evidence type="ECO:0000256" key="10">
    <source>
        <dbReference type="SAM" id="Coils"/>
    </source>
</evidence>
<dbReference type="AlphaFoldDB" id="A0A073KFW5"/>
<dbReference type="GO" id="GO:0005737">
    <property type="term" value="C:cytoplasm"/>
    <property type="evidence" value="ECO:0007669"/>
    <property type="project" value="UniProtKB-SubCell"/>
</dbReference>
<dbReference type="OrthoDB" id="350602at2"/>
<evidence type="ECO:0000256" key="8">
    <source>
        <dbReference type="PIRSR" id="PIRSR000699-2"/>
    </source>
</evidence>
<feature type="binding site" evidence="8">
    <location>
        <position position="79"/>
    </location>
    <ligand>
        <name>Mg(2+)</name>
        <dbReference type="ChEBI" id="CHEBI:18420"/>
        <note>ligand shared between all trimeric partners</note>
    </ligand>
</feature>
<feature type="coiled-coil region" evidence="10">
    <location>
        <begin position="31"/>
        <end position="61"/>
    </location>
</feature>
<organism evidence="11 12">
    <name type="scientific">Bacillus gaemokensis</name>
    <dbReference type="NCBI Taxonomy" id="574375"/>
    <lineage>
        <taxon>Bacteria</taxon>
        <taxon>Bacillati</taxon>
        <taxon>Bacillota</taxon>
        <taxon>Bacilli</taxon>
        <taxon>Bacillales</taxon>
        <taxon>Bacillaceae</taxon>
        <taxon>Bacillus</taxon>
        <taxon>Bacillus cereus group</taxon>
    </lineage>
</organism>
<evidence type="ECO:0000256" key="2">
    <source>
        <dbReference type="ARBA" id="ARBA00022448"/>
    </source>
</evidence>
<name>A0A073KFW5_9BACI</name>
<comment type="cofactor">
    <cofactor evidence="8">
        <name>Mg(2+)</name>
        <dbReference type="ChEBI" id="CHEBI:18420"/>
    </cofactor>
    <text evidence="8">Binds 1 Mg(2+) ion per trimer.</text>
</comment>
<dbReference type="GO" id="GO:0046872">
    <property type="term" value="F:metal ion binding"/>
    <property type="evidence" value="ECO:0007669"/>
    <property type="project" value="UniProtKB-KW"/>
</dbReference>
<dbReference type="InterPro" id="IPR036542">
    <property type="entry name" value="PTS_IIA_lac/cel_sf"/>
</dbReference>
<dbReference type="GO" id="GO:0009401">
    <property type="term" value="P:phosphoenolpyruvate-dependent sugar phosphotransferase system"/>
    <property type="evidence" value="ECO:0007669"/>
    <property type="project" value="UniProtKB-KW"/>
</dbReference>